<name>A0ABP1F281_9FLAO</name>
<sequence length="193" mass="22769">MVKLYYYFAFLSVFLCVRCSSIGTAIEVKETEYPVIINYDKKNNIIYGIKIPLEVAITNNSKVSFKEFITIDYEYTPYNKGRGIEIFKKVNSLVKIVNNKKKVISPSSTLKYVIYSRYRIDRVKEKELFKEKMNQYLEKIYEENKDTLHIGTISEFKQKHKDLFEKLTKNDSISIQLLDDGKFGKRIVVPVKW</sequence>
<dbReference type="EMBL" id="CAXJIO010000018">
    <property type="protein sequence ID" value="CAL2104598.1"/>
    <property type="molecule type" value="Genomic_DNA"/>
</dbReference>
<evidence type="ECO:0008006" key="4">
    <source>
        <dbReference type="Google" id="ProtNLM"/>
    </source>
</evidence>
<protein>
    <recommendedName>
        <fullName evidence="4">Lipoprotein</fullName>
    </recommendedName>
</protein>
<accession>A0ABP1F281</accession>
<keyword evidence="1" id="KW-0732">Signal</keyword>
<evidence type="ECO:0000313" key="2">
    <source>
        <dbReference type="EMBL" id="CAL2104598.1"/>
    </source>
</evidence>
<dbReference type="Proteomes" id="UP001497527">
    <property type="component" value="Unassembled WGS sequence"/>
</dbReference>
<comment type="caution">
    <text evidence="2">The sequence shown here is derived from an EMBL/GenBank/DDBJ whole genome shotgun (WGS) entry which is preliminary data.</text>
</comment>
<evidence type="ECO:0000313" key="3">
    <source>
        <dbReference type="Proteomes" id="UP001497527"/>
    </source>
</evidence>
<dbReference type="RefSeq" id="WP_348721692.1">
    <property type="nucleotide sequence ID" value="NZ_CAXJIO010000018.1"/>
</dbReference>
<gene>
    <name evidence="2" type="ORF">T190423A01A_90023</name>
</gene>
<proteinExistence type="predicted"/>
<feature type="chain" id="PRO_5047201299" description="Lipoprotein" evidence="1">
    <location>
        <begin position="26"/>
        <end position="193"/>
    </location>
</feature>
<evidence type="ECO:0000256" key="1">
    <source>
        <dbReference type="SAM" id="SignalP"/>
    </source>
</evidence>
<keyword evidence="3" id="KW-1185">Reference proteome</keyword>
<organism evidence="2 3">
    <name type="scientific">Tenacibaculum polynesiense</name>
    <dbReference type="NCBI Taxonomy" id="3137857"/>
    <lineage>
        <taxon>Bacteria</taxon>
        <taxon>Pseudomonadati</taxon>
        <taxon>Bacteroidota</taxon>
        <taxon>Flavobacteriia</taxon>
        <taxon>Flavobacteriales</taxon>
        <taxon>Flavobacteriaceae</taxon>
        <taxon>Tenacibaculum</taxon>
    </lineage>
</organism>
<reference evidence="2 3" key="1">
    <citation type="submission" date="2024-05" db="EMBL/GenBank/DDBJ databases">
        <authorList>
            <person name="Duchaud E."/>
        </authorList>
    </citation>
    <scope>NUCLEOTIDE SEQUENCE [LARGE SCALE GENOMIC DNA]</scope>
    <source>
        <strain evidence="2">Ena-SAMPLE-TAB-13-05-2024-13:56:06:370-140308</strain>
    </source>
</reference>
<feature type="signal peptide" evidence="1">
    <location>
        <begin position="1"/>
        <end position="25"/>
    </location>
</feature>